<dbReference type="InterPro" id="IPR006828">
    <property type="entry name" value="ASC_dom"/>
</dbReference>
<dbReference type="Pfam" id="PF04739">
    <property type="entry name" value="AMPKBI"/>
    <property type="match status" value="1"/>
</dbReference>
<dbReference type="PANTHER" id="PTHR46316:SF6">
    <property type="entry name" value="ASSOCIATION WITH THE SNF1 COMPLEX (ASC) DOMAIN-CONTAINING PROTEIN"/>
    <property type="match status" value="1"/>
</dbReference>
<dbReference type="Pfam" id="PF16561">
    <property type="entry name" value="AMPK1_CBM"/>
    <property type="match status" value="1"/>
</dbReference>
<protein>
    <submittedName>
        <fullName evidence="2">SNF1-related protein kinase regulatory subunit beta-2</fullName>
    </submittedName>
</protein>
<dbReference type="InterPro" id="IPR032640">
    <property type="entry name" value="AMPK1_CBM"/>
</dbReference>
<dbReference type="InterPro" id="IPR043554">
    <property type="entry name" value="KINB"/>
</dbReference>
<accession>A0AAV6MXL8</accession>
<keyword evidence="3" id="KW-1185">Reference proteome</keyword>
<evidence type="ECO:0000313" key="2">
    <source>
        <dbReference type="EMBL" id="KAG6589081.1"/>
    </source>
</evidence>
<dbReference type="Proteomes" id="UP000685013">
    <property type="component" value="Chromosome 11"/>
</dbReference>
<dbReference type="EMBL" id="JAGKQH010000011">
    <property type="protein sequence ID" value="KAG6589081.1"/>
    <property type="molecule type" value="Genomic_DNA"/>
</dbReference>
<feature type="non-terminal residue" evidence="2">
    <location>
        <position position="1"/>
    </location>
</feature>
<dbReference type="PANTHER" id="PTHR46316">
    <property type="entry name" value="SNF1-RELATED PROTEIN KINASE REGULATORY SUBUNIT BETA-1"/>
    <property type="match status" value="1"/>
</dbReference>
<gene>
    <name evidence="2" type="primary">KINB2</name>
    <name evidence="2" type="ORF">SDJN03_17646</name>
</gene>
<proteinExistence type="predicted"/>
<reference evidence="2 3" key="1">
    <citation type="journal article" date="2021" name="Hortic Res">
        <title>The domestication of Cucurbita argyrosperma as revealed by the genome of its wild relative.</title>
        <authorList>
            <person name="Barrera-Redondo J."/>
            <person name="Sanchez-de la Vega G."/>
            <person name="Aguirre-Liguori J.A."/>
            <person name="Castellanos-Morales G."/>
            <person name="Gutierrez-Guerrero Y.T."/>
            <person name="Aguirre-Dugua X."/>
            <person name="Aguirre-Planter E."/>
            <person name="Tenaillon M.I."/>
            <person name="Lira-Saade R."/>
            <person name="Eguiarte L.E."/>
        </authorList>
    </citation>
    <scope>NUCLEOTIDE SEQUENCE [LARGE SCALE GENOMIC DNA]</scope>
    <source>
        <strain evidence="2">JBR-2021</strain>
    </source>
</reference>
<evidence type="ECO:0000259" key="1">
    <source>
        <dbReference type="SMART" id="SM01010"/>
    </source>
</evidence>
<evidence type="ECO:0000313" key="3">
    <source>
        <dbReference type="Proteomes" id="UP000685013"/>
    </source>
</evidence>
<organism evidence="2 3">
    <name type="scientific">Cucurbita argyrosperma subsp. sororia</name>
    <dbReference type="NCBI Taxonomy" id="37648"/>
    <lineage>
        <taxon>Eukaryota</taxon>
        <taxon>Viridiplantae</taxon>
        <taxon>Streptophyta</taxon>
        <taxon>Embryophyta</taxon>
        <taxon>Tracheophyta</taxon>
        <taxon>Spermatophyta</taxon>
        <taxon>Magnoliopsida</taxon>
        <taxon>eudicotyledons</taxon>
        <taxon>Gunneridae</taxon>
        <taxon>Pentapetalae</taxon>
        <taxon>rosids</taxon>
        <taxon>fabids</taxon>
        <taxon>Cucurbitales</taxon>
        <taxon>Cucurbitaceae</taxon>
        <taxon>Cucurbiteae</taxon>
        <taxon>Cucurbita</taxon>
    </lineage>
</organism>
<name>A0AAV6MXL8_9ROSI</name>
<dbReference type="SMART" id="SM01010">
    <property type="entry name" value="AMPKBI"/>
    <property type="match status" value="1"/>
</dbReference>
<comment type="caution">
    <text evidence="2">The sequence shown here is derived from an EMBL/GenBank/DDBJ whole genome shotgun (WGS) entry which is preliminary data.</text>
</comment>
<dbReference type="CDD" id="cd02859">
    <property type="entry name" value="E_set_AMPKbeta_like_N"/>
    <property type="match status" value="1"/>
</dbReference>
<feature type="domain" description="Association with the SNF1 complex (ASC)" evidence="1">
    <location>
        <begin position="324"/>
        <end position="413"/>
    </location>
</feature>
<sequence length="477" mass="54188">MAALEMSLLKVYIEHIAVRMGQGKKKQTHVDAPPGGGVSFSNLVISTFNHLTLNFKEGSRSLRWLSLRLIWKKNHMGRQFCFRNVFPLTSYNNRDKFDKYAQEVVIRKQHPVLINSSPLLVLAALLSIEANFVMDNAESSKNRDELSGVHKFEENHDQRMDCTEDAIQNSHHTRSFTDSRIQISPQSLGSPQYATVSLSSPGLMLQPQPQSVPQSAAAFIENVFHETRSRVRISWNHGGNQVAIVGSWDNWQSRELLQYTGEKFVVVKTLPVGIYHYHFIVDGWLVYAPDLPWSRNDSGNAYNILDLPGYVSELPESMFEFETPPSPPSSYDNQYFNEDDFGRPPPELPPQLQGTILNDPSSSVDGRPLPVTPRNTELNHLYLQRNVQDQFLALGSSQRIHEKYYTMFLFKPLSRTRKLVAGGTNPSPSTSVTLVAYKLIPFRSVDSHLPVTPRRHWLLLCSGQSLVNRIWVCVKEL</sequence>
<dbReference type="AlphaFoldDB" id="A0AAV6MXL8"/>